<accession>A0A6C1DYJ7</accession>
<dbReference type="Pfam" id="PF23036">
    <property type="entry name" value="TRAPPC10_1st"/>
    <property type="match status" value="1"/>
</dbReference>
<dbReference type="EMBL" id="CP048994">
    <property type="protein sequence ID" value="QID81730.1"/>
    <property type="molecule type" value="Genomic_DNA"/>
</dbReference>
<feature type="domain" description="Trs130 NTS" evidence="7">
    <location>
        <begin position="302"/>
        <end position="530"/>
    </location>
</feature>
<evidence type="ECO:0000256" key="2">
    <source>
        <dbReference type="ARBA" id="ARBA00022448"/>
    </source>
</evidence>
<dbReference type="InterPro" id="IPR056913">
    <property type="entry name" value="TRAPPC10/Trs130_N"/>
</dbReference>
<dbReference type="InterPro" id="IPR056916">
    <property type="entry name" value="NTS_TR130"/>
</dbReference>
<evidence type="ECO:0008006" key="10">
    <source>
        <dbReference type="Google" id="ProtNLM"/>
    </source>
</evidence>
<feature type="domain" description="TRAPPC10/Trs130 N-terminal" evidence="5">
    <location>
        <begin position="10"/>
        <end position="228"/>
    </location>
</feature>
<dbReference type="Pfam" id="PF12584">
    <property type="entry name" value="TRAPPC10"/>
    <property type="match status" value="1"/>
</dbReference>
<proteinExistence type="predicted"/>
<evidence type="ECO:0000259" key="7">
    <source>
        <dbReference type="Pfam" id="PF24967"/>
    </source>
</evidence>
<sequence length="1102" mass="128151">MDKEIYCGSVPVSYFDPFDLFESLRPEFQQILPLDNIHWKAFDGTVRTVNRLPIELIPEGRGEADKSNDEQPFIRFLIVNCISIDQYRAKVRPLVRQWLPNLESVSSSTGEKMIYKPIILLYANSEVVDSNLFKSVSLMEKFGKDFPHVQTLEVRSVYRSPKDRQEFWNQFSQQIKASVLSIFQKRLTHLRHSLANLQKGNNFEEQLLTREKLYELYVVFNILEDASLELQKIKKEILRRNMNMPDGKLQVPFESSSKSDESLGSIIIEGTLDKFQLHKYFFIRRLRLLKLEDQTLTAFVGAFQLIKNFIESISIEYRKSVRLLEFKHYFITSMLSYFEFENVSNPLLCEIKAELLMLKRDNWVQGVMATSGYRLMDKNYPNSDVKYKFDLLKETCVDETVFQENFLILTKEILSLFNKCEGKRQRIVDILSIEIGLLYYQGKKYEEAVSLFLSCYEYYTQTNWNSIGLKILQVFIDSLSHCPKLDVLQIDGESVSASAVLTNAFLNILKLCKDNDSKEIWWKKFMDLQMKNNIHLMYPLDGLFEITLNSKVHLARANVSAIEVNLKSYGFPEDISTKTMRLSLKNMGGDVIVFEASDFLLKKGENKLILECRDIMYGEFSLLSFEIIVEGITFVKEFPENQDEFIVVPEIYCKESTKVLVKQAHNLNLGEYALELTSVQSDALESLQVEVEVQKNIGNMKNLPVSFSMDEIQARKRYNTPFENVRLEYYLLDQITAFDLIIKTSFTKKNDQGTFGETKKVRIQCYLQLSVSVEDIFKKDIFFFKFLLNSSVREEPVILYSSELSAPDTRNDYNIRGDYIATTPALITFDGNESFINCYEITANNNFDSKDIFNLKVRYNTLKEQLDCFITDAVLIEGDVEWFILFEKWKTFWELEILKKLKYDYDAFKENRIIRLLKTSIDLNKTKSKIRNLCIEKAVLDKILICLNKVSRGIAVCNTDMDEYVRNLVPKQLTVPVQLPGFEQFFHVQFEPMETSHDALHDTIATIGNPLSYTVIVENLSGQWGQDVIDDGGYIFEILSSNEWLIHGQKRCAIKEKRKEFEVHLIPLKKGYLNFPRVEITNINGKSCRVDHSNAFESILIF</sequence>
<dbReference type="OrthoDB" id="10256906at2759"/>
<dbReference type="InterPro" id="IPR022233">
    <property type="entry name" value="TRAPPC10/Trs130_C"/>
</dbReference>
<evidence type="ECO:0000259" key="6">
    <source>
        <dbReference type="Pfam" id="PF24966"/>
    </source>
</evidence>
<dbReference type="Pfam" id="PF24967">
    <property type="entry name" value="NTS_TR130"/>
    <property type="match status" value="1"/>
</dbReference>
<dbReference type="GO" id="GO:1990071">
    <property type="term" value="C:TRAPPII protein complex"/>
    <property type="evidence" value="ECO:0007669"/>
    <property type="project" value="InterPro"/>
</dbReference>
<dbReference type="InterPro" id="IPR045126">
    <property type="entry name" value="TRAPPC10/Trs130"/>
</dbReference>
<name>A0A6C1DYJ7_SACPS</name>
<dbReference type="InterPro" id="IPR056915">
    <property type="entry name" value="Ig_TR130_2nd"/>
</dbReference>
<organism evidence="8 9">
    <name type="scientific">Saccharomyces pastorianus</name>
    <name type="common">Lager yeast</name>
    <name type="synonym">Saccharomyces cerevisiae x Saccharomyces eubayanus</name>
    <dbReference type="NCBI Taxonomy" id="27292"/>
    <lineage>
        <taxon>Eukaryota</taxon>
        <taxon>Fungi</taxon>
        <taxon>Dikarya</taxon>
        <taxon>Ascomycota</taxon>
        <taxon>Saccharomycotina</taxon>
        <taxon>Saccharomycetes</taxon>
        <taxon>Saccharomycetales</taxon>
        <taxon>Saccharomycetaceae</taxon>
        <taxon>Saccharomyces</taxon>
    </lineage>
</organism>
<keyword evidence="2" id="KW-0813">Transport</keyword>
<dbReference type="AlphaFoldDB" id="A0A6C1DYJ7"/>
<reference evidence="8 9" key="1">
    <citation type="journal article" date="2019" name="BMC Genomics">
        <title>Chromosome level assembly and comparative genome analysis confirm lager-brewing yeasts originated from a single hybridization.</title>
        <authorList>
            <person name="Salazar A.N."/>
            <person name="Gorter de Vries A.R."/>
            <person name="van den Broek M."/>
            <person name="Brouwers N."/>
            <person name="de la Torre Cortes P."/>
            <person name="Kuijpers N.G.A."/>
            <person name="Daran J.G."/>
            <person name="Abeel T."/>
        </authorList>
    </citation>
    <scope>NUCLEOTIDE SEQUENCE [LARGE SCALE GENOMIC DNA]</scope>
    <source>
        <strain evidence="8 9">CBS 1483</strain>
    </source>
</reference>
<evidence type="ECO:0000256" key="1">
    <source>
        <dbReference type="ARBA" id="ARBA00004555"/>
    </source>
</evidence>
<feature type="domain" description="TRAPPC10/Trs130 C-terminal" evidence="4">
    <location>
        <begin position="976"/>
        <end position="1084"/>
    </location>
</feature>
<dbReference type="Pfam" id="PF24966">
    <property type="entry name" value="Ig_TR130_2nd"/>
    <property type="match status" value="1"/>
</dbReference>
<protein>
    <recommendedName>
        <fullName evidence="10">Trafficking protein particle complex II-specific subunit 130</fullName>
    </recommendedName>
</protein>
<dbReference type="PANTHER" id="PTHR13251:SF3">
    <property type="entry name" value="TRAFFICKING PROTEIN PARTICLE COMPLEX SUBUNIT 10"/>
    <property type="match status" value="1"/>
</dbReference>
<keyword evidence="9" id="KW-1185">Reference proteome</keyword>
<dbReference type="PANTHER" id="PTHR13251">
    <property type="entry name" value="EPILEPSY HOLOPROSENCEPHALY CANDIDATE 1/TMEM1"/>
    <property type="match status" value="1"/>
</dbReference>
<dbReference type="GO" id="GO:0006891">
    <property type="term" value="P:intra-Golgi vesicle-mediated transport"/>
    <property type="evidence" value="ECO:0007669"/>
    <property type="project" value="TreeGrafter"/>
</dbReference>
<evidence type="ECO:0000256" key="3">
    <source>
        <dbReference type="ARBA" id="ARBA00023034"/>
    </source>
</evidence>
<evidence type="ECO:0000313" key="8">
    <source>
        <dbReference type="EMBL" id="QID81730.1"/>
    </source>
</evidence>
<dbReference type="GO" id="GO:0005829">
    <property type="term" value="C:cytosol"/>
    <property type="evidence" value="ECO:0007669"/>
    <property type="project" value="GOC"/>
</dbReference>
<comment type="subcellular location">
    <subcellularLocation>
        <location evidence="1">Golgi apparatus</location>
    </subcellularLocation>
</comment>
<evidence type="ECO:0000259" key="4">
    <source>
        <dbReference type="Pfam" id="PF12584"/>
    </source>
</evidence>
<keyword evidence="3" id="KW-0333">Golgi apparatus</keyword>
<evidence type="ECO:0000313" key="9">
    <source>
        <dbReference type="Proteomes" id="UP000501346"/>
    </source>
</evidence>
<gene>
    <name evidence="8" type="ORF">GRS66_004123</name>
</gene>
<evidence type="ECO:0000259" key="5">
    <source>
        <dbReference type="Pfam" id="PF23036"/>
    </source>
</evidence>
<feature type="domain" description="Trs130 second Ig-like" evidence="6">
    <location>
        <begin position="672"/>
        <end position="767"/>
    </location>
</feature>
<dbReference type="Proteomes" id="UP000501346">
    <property type="component" value="Chromosome ScXIII"/>
</dbReference>
<dbReference type="GO" id="GO:0034498">
    <property type="term" value="P:early endosome to Golgi transport"/>
    <property type="evidence" value="ECO:0007669"/>
    <property type="project" value="TreeGrafter"/>
</dbReference>